<keyword evidence="5 6" id="KW-0472">Membrane</keyword>
<evidence type="ECO:0000256" key="3">
    <source>
        <dbReference type="ARBA" id="ARBA00022692"/>
    </source>
</evidence>
<feature type="transmembrane region" description="Helical" evidence="6">
    <location>
        <begin position="101"/>
        <end position="123"/>
    </location>
</feature>
<dbReference type="EMBL" id="MBFS01000045">
    <property type="protein sequence ID" value="PVV05051.1"/>
    <property type="molecule type" value="Genomic_DNA"/>
</dbReference>
<gene>
    <name evidence="7" type="ORF">BB560_000426</name>
    <name evidence="8" type="ORF">BB560_000430</name>
</gene>
<sequence>MLILRRLVPASNTLRCTGSSESKTVSESIGPIQTDILEQNSLEAPPNLYSQSNLLDSAQAADSVHSFQDSSPFLFQLAQALLETLNEGVVILSVHVPGLPWWGTVVVAAIILRTATTLPIVIYQRRAEKRLADLAPLLSSWNNALKHIVQLEAASKKLSPVQAHQLYQKKVLDFYF</sequence>
<evidence type="ECO:0000256" key="1">
    <source>
        <dbReference type="ARBA" id="ARBA00004141"/>
    </source>
</evidence>
<organism evidence="7 9">
    <name type="scientific">Smittium megazygosporum</name>
    <dbReference type="NCBI Taxonomy" id="133381"/>
    <lineage>
        <taxon>Eukaryota</taxon>
        <taxon>Fungi</taxon>
        <taxon>Fungi incertae sedis</taxon>
        <taxon>Zoopagomycota</taxon>
        <taxon>Kickxellomycotina</taxon>
        <taxon>Harpellomycetes</taxon>
        <taxon>Harpellales</taxon>
        <taxon>Legeriomycetaceae</taxon>
        <taxon>Smittium</taxon>
    </lineage>
</organism>
<comment type="caution">
    <text evidence="7">The sequence shown here is derived from an EMBL/GenBank/DDBJ whole genome shotgun (WGS) entry which is preliminary data.</text>
</comment>
<reference evidence="7 9" key="1">
    <citation type="journal article" date="2018" name="MBio">
        <title>Comparative Genomics Reveals the Core Gene Toolbox for the Fungus-Insect Symbiosis.</title>
        <authorList>
            <person name="Wang Y."/>
            <person name="Stata M."/>
            <person name="Wang W."/>
            <person name="Stajich J.E."/>
            <person name="White M.M."/>
            <person name="Moncalvo J.M."/>
        </authorList>
    </citation>
    <scope>NUCLEOTIDE SEQUENCE [LARGE SCALE GENOMIC DNA]</scope>
    <source>
        <strain evidence="7 9">SC-DP-2</strain>
    </source>
</reference>
<dbReference type="InterPro" id="IPR001708">
    <property type="entry name" value="YidC/ALB3/OXA1/COX18"/>
</dbReference>
<dbReference type="GO" id="GO:0005743">
    <property type="term" value="C:mitochondrial inner membrane"/>
    <property type="evidence" value="ECO:0007669"/>
    <property type="project" value="TreeGrafter"/>
</dbReference>
<proteinExistence type="inferred from homology"/>
<evidence type="ECO:0000256" key="5">
    <source>
        <dbReference type="ARBA" id="ARBA00023136"/>
    </source>
</evidence>
<comment type="similarity">
    <text evidence="2">Belongs to the OXA1/ALB3/YidC family.</text>
</comment>
<keyword evidence="9" id="KW-1185">Reference proteome</keyword>
<protein>
    <submittedName>
        <fullName evidence="7">Uncharacterized protein</fullName>
    </submittedName>
</protein>
<dbReference type="PANTHER" id="PTHR12428">
    <property type="entry name" value="OXA1"/>
    <property type="match status" value="1"/>
</dbReference>
<dbReference type="GO" id="GO:0032977">
    <property type="term" value="F:membrane insertase activity"/>
    <property type="evidence" value="ECO:0007669"/>
    <property type="project" value="InterPro"/>
</dbReference>
<comment type="subcellular location">
    <subcellularLocation>
        <location evidence="1">Membrane</location>
        <topology evidence="1">Multi-pass membrane protein</topology>
    </subcellularLocation>
</comment>
<evidence type="ECO:0000256" key="4">
    <source>
        <dbReference type="ARBA" id="ARBA00022989"/>
    </source>
</evidence>
<keyword evidence="4 6" id="KW-1133">Transmembrane helix</keyword>
<evidence type="ECO:0000313" key="7">
    <source>
        <dbReference type="EMBL" id="PVV05051.1"/>
    </source>
</evidence>
<name>A0A2T9ZKF3_9FUNG</name>
<dbReference type="GO" id="GO:0033617">
    <property type="term" value="P:mitochondrial respiratory chain complex IV assembly"/>
    <property type="evidence" value="ECO:0007669"/>
    <property type="project" value="TreeGrafter"/>
</dbReference>
<evidence type="ECO:0000313" key="9">
    <source>
        <dbReference type="Proteomes" id="UP000245609"/>
    </source>
</evidence>
<dbReference type="OrthoDB" id="2148490at2759"/>
<dbReference type="EMBL" id="MBFS01000045">
    <property type="protein sequence ID" value="PVV05061.1"/>
    <property type="molecule type" value="Genomic_DNA"/>
</dbReference>
<accession>A0A2T9ZKF3</accession>
<dbReference type="AlphaFoldDB" id="A0A2T9ZKF3"/>
<dbReference type="GO" id="GO:0032979">
    <property type="term" value="P:protein insertion into mitochondrial inner membrane from matrix"/>
    <property type="evidence" value="ECO:0007669"/>
    <property type="project" value="TreeGrafter"/>
</dbReference>
<dbReference type="PANTHER" id="PTHR12428:SF65">
    <property type="entry name" value="CYTOCHROME C OXIDASE ASSEMBLY PROTEIN COX18, MITOCHONDRIAL"/>
    <property type="match status" value="1"/>
</dbReference>
<evidence type="ECO:0000256" key="2">
    <source>
        <dbReference type="ARBA" id="ARBA00009877"/>
    </source>
</evidence>
<evidence type="ECO:0000256" key="6">
    <source>
        <dbReference type="SAM" id="Phobius"/>
    </source>
</evidence>
<dbReference type="STRING" id="133381.A0A2T9ZKF3"/>
<dbReference type="Proteomes" id="UP000245609">
    <property type="component" value="Unassembled WGS sequence"/>
</dbReference>
<keyword evidence="3 6" id="KW-0812">Transmembrane</keyword>
<evidence type="ECO:0000313" key="8">
    <source>
        <dbReference type="EMBL" id="PVV05061.1"/>
    </source>
</evidence>